<evidence type="ECO:0000313" key="1">
    <source>
        <dbReference type="EMBL" id="KKK39754.1"/>
    </source>
</evidence>
<dbReference type="OrthoDB" id="2943455at2"/>
<proteinExistence type="predicted"/>
<dbReference type="RefSeq" id="WP_046521695.1">
    <property type="nucleotide sequence ID" value="NZ_LAYY01000001.1"/>
</dbReference>
<comment type="caution">
    <text evidence="1">The sequence shown here is derived from an EMBL/GenBank/DDBJ whole genome shotgun (WGS) entry which is preliminary data.</text>
</comment>
<reference evidence="1 2" key="1">
    <citation type="submission" date="2015-04" db="EMBL/GenBank/DDBJ databases">
        <title>Taxonomic description and genome sequence of Bacillus campisalis sp. nov., a novel member of the genus Bacillus isolated from solar saltern.</title>
        <authorList>
            <person name="Mathan Kumar R."/>
            <person name="Kaur G."/>
            <person name="Kumar A."/>
            <person name="Singh N.K."/>
            <person name="Kaur N."/>
            <person name="Kumar N."/>
            <person name="Mayilraj S."/>
        </authorList>
    </citation>
    <scope>NUCLEOTIDE SEQUENCE [LARGE SCALE GENOMIC DNA]</scope>
    <source>
        <strain evidence="1 2">SA2-6</strain>
    </source>
</reference>
<accession>A0A0M2SYV4</accession>
<sequence>MNEPNRNVGVLERPVEGELVLIKAIPPEAKAEMEPEDFFYLKGFENKKGTITEVIESHTGICSYRVDFNESLFGYFYEGDFFCISNGN</sequence>
<dbReference type="PATRIC" id="fig|1408103.3.peg.41"/>
<protein>
    <submittedName>
        <fullName evidence="1">Uncharacterized protein</fullName>
    </submittedName>
</protein>
<keyword evidence="2" id="KW-1185">Reference proteome</keyword>
<gene>
    <name evidence="1" type="ORF">WQ57_00180</name>
</gene>
<dbReference type="AlphaFoldDB" id="A0A0M2SYV4"/>
<name>A0A0M2SYV4_9BACI</name>
<dbReference type="EMBL" id="LAYY01000001">
    <property type="protein sequence ID" value="KKK39754.1"/>
    <property type="molecule type" value="Genomic_DNA"/>
</dbReference>
<evidence type="ECO:0000313" key="2">
    <source>
        <dbReference type="Proteomes" id="UP000034166"/>
    </source>
</evidence>
<organism evidence="1 2">
    <name type="scientific">Mesobacillus campisalis</name>
    <dbReference type="NCBI Taxonomy" id="1408103"/>
    <lineage>
        <taxon>Bacteria</taxon>
        <taxon>Bacillati</taxon>
        <taxon>Bacillota</taxon>
        <taxon>Bacilli</taxon>
        <taxon>Bacillales</taxon>
        <taxon>Bacillaceae</taxon>
        <taxon>Mesobacillus</taxon>
    </lineage>
</organism>
<dbReference type="Proteomes" id="UP000034166">
    <property type="component" value="Unassembled WGS sequence"/>
</dbReference>